<reference evidence="3" key="1">
    <citation type="journal article" date="2019" name="Gigascience">
        <title>De novo genome assembly of the endangered Acer yangbiense, a plant species with extremely small populations endemic to Yunnan Province, China.</title>
        <authorList>
            <person name="Yang J."/>
            <person name="Wariss H.M."/>
            <person name="Tao L."/>
            <person name="Zhang R."/>
            <person name="Yun Q."/>
            <person name="Hollingsworth P."/>
            <person name="Dao Z."/>
            <person name="Luo G."/>
            <person name="Guo H."/>
            <person name="Ma Y."/>
            <person name="Sun W."/>
        </authorList>
    </citation>
    <scope>NUCLEOTIDE SEQUENCE [LARGE SCALE GENOMIC DNA]</scope>
    <source>
        <strain evidence="3">cv. Malutang</strain>
    </source>
</reference>
<dbReference type="EMBL" id="VAHF01000002">
    <property type="protein sequence ID" value="TXG68896.1"/>
    <property type="molecule type" value="Genomic_DNA"/>
</dbReference>
<dbReference type="Proteomes" id="UP000323000">
    <property type="component" value="Chromosome 2"/>
</dbReference>
<dbReference type="AlphaFoldDB" id="A0A5C7IKB2"/>
<evidence type="ECO:0000256" key="1">
    <source>
        <dbReference type="SAM" id="MobiDB-lite"/>
    </source>
</evidence>
<gene>
    <name evidence="2" type="ORF">EZV62_003831</name>
</gene>
<feature type="compositionally biased region" description="Basic and acidic residues" evidence="1">
    <location>
        <begin position="13"/>
        <end position="40"/>
    </location>
</feature>
<name>A0A5C7IKB2_9ROSI</name>
<organism evidence="2 3">
    <name type="scientific">Acer yangbiense</name>
    <dbReference type="NCBI Taxonomy" id="1000413"/>
    <lineage>
        <taxon>Eukaryota</taxon>
        <taxon>Viridiplantae</taxon>
        <taxon>Streptophyta</taxon>
        <taxon>Embryophyta</taxon>
        <taxon>Tracheophyta</taxon>
        <taxon>Spermatophyta</taxon>
        <taxon>Magnoliopsida</taxon>
        <taxon>eudicotyledons</taxon>
        <taxon>Gunneridae</taxon>
        <taxon>Pentapetalae</taxon>
        <taxon>rosids</taxon>
        <taxon>malvids</taxon>
        <taxon>Sapindales</taxon>
        <taxon>Sapindaceae</taxon>
        <taxon>Hippocastanoideae</taxon>
        <taxon>Acereae</taxon>
        <taxon>Acer</taxon>
    </lineage>
</organism>
<feature type="region of interest" description="Disordered" evidence="1">
    <location>
        <begin position="1"/>
        <end position="40"/>
    </location>
</feature>
<proteinExistence type="predicted"/>
<dbReference type="OrthoDB" id="10593586at2759"/>
<sequence length="204" mass="22465">MDTSSGSGEPEPESSRDGGDDLGRLKKDRSSCDSERNHRWGECHSCPSVGTLKKFSEVKSGERHAEQRTWLPQKTEEVQPMQLQGSISRIDEFFQSSHVLCLNWIMAAMIAEGCDLGDPAPVVYVSGESINITRLIGAFLKVTTVVSFAKVWAIWNGADHMRIGAEELILYSSTDIELHVNLHACMDEECFISVALICLGAAYG</sequence>
<evidence type="ECO:0000313" key="3">
    <source>
        <dbReference type="Proteomes" id="UP000323000"/>
    </source>
</evidence>
<comment type="caution">
    <text evidence="2">The sequence shown here is derived from an EMBL/GenBank/DDBJ whole genome shotgun (WGS) entry which is preliminary data.</text>
</comment>
<keyword evidence="3" id="KW-1185">Reference proteome</keyword>
<evidence type="ECO:0000313" key="2">
    <source>
        <dbReference type="EMBL" id="TXG68896.1"/>
    </source>
</evidence>
<protein>
    <submittedName>
        <fullName evidence="2">Uncharacterized protein</fullName>
    </submittedName>
</protein>
<accession>A0A5C7IKB2</accession>